<dbReference type="Pfam" id="PF13466">
    <property type="entry name" value="STAS_2"/>
    <property type="match status" value="1"/>
</dbReference>
<organism evidence="2 3">
    <name type="scientific">Stieleria bergensis</name>
    <dbReference type="NCBI Taxonomy" id="2528025"/>
    <lineage>
        <taxon>Bacteria</taxon>
        <taxon>Pseudomonadati</taxon>
        <taxon>Planctomycetota</taxon>
        <taxon>Planctomycetia</taxon>
        <taxon>Pirellulales</taxon>
        <taxon>Pirellulaceae</taxon>
        <taxon>Stieleria</taxon>
    </lineage>
</organism>
<reference evidence="2 3" key="1">
    <citation type="submission" date="2019-02" db="EMBL/GenBank/DDBJ databases">
        <title>Deep-cultivation of Planctomycetes and their phenomic and genomic characterization uncovers novel biology.</title>
        <authorList>
            <person name="Wiegand S."/>
            <person name="Jogler M."/>
            <person name="Boedeker C."/>
            <person name="Pinto D."/>
            <person name="Vollmers J."/>
            <person name="Rivas-Marin E."/>
            <person name="Kohn T."/>
            <person name="Peeters S.H."/>
            <person name="Heuer A."/>
            <person name="Rast P."/>
            <person name="Oberbeckmann S."/>
            <person name="Bunk B."/>
            <person name="Jeske O."/>
            <person name="Meyerdierks A."/>
            <person name="Storesund J.E."/>
            <person name="Kallscheuer N."/>
            <person name="Luecker S."/>
            <person name="Lage O.M."/>
            <person name="Pohl T."/>
            <person name="Merkel B.J."/>
            <person name="Hornburger P."/>
            <person name="Mueller R.-W."/>
            <person name="Bruemmer F."/>
            <person name="Labrenz M."/>
            <person name="Spormann A.M."/>
            <person name="Op den Camp H."/>
            <person name="Overmann J."/>
            <person name="Amann R."/>
            <person name="Jetten M.S.M."/>
            <person name="Mascher T."/>
            <person name="Medema M.H."/>
            <person name="Devos D.P."/>
            <person name="Kaster A.-K."/>
            <person name="Ovreas L."/>
            <person name="Rohde M."/>
            <person name="Galperin M.Y."/>
            <person name="Jogler C."/>
        </authorList>
    </citation>
    <scope>NUCLEOTIDE SEQUENCE [LARGE SCALE GENOMIC DNA]</scope>
    <source>
        <strain evidence="2 3">SV_7m_r</strain>
    </source>
</reference>
<dbReference type="Gene3D" id="3.30.750.24">
    <property type="entry name" value="STAS domain"/>
    <property type="match status" value="1"/>
</dbReference>
<accession>A0A517SZD7</accession>
<name>A0A517SZD7_9BACT</name>
<dbReference type="AlphaFoldDB" id="A0A517SZD7"/>
<gene>
    <name evidence="2" type="ORF">SV7mr_40540</name>
</gene>
<proteinExistence type="predicted"/>
<dbReference type="Proteomes" id="UP000315003">
    <property type="component" value="Chromosome"/>
</dbReference>
<dbReference type="InterPro" id="IPR036513">
    <property type="entry name" value="STAS_dom_sf"/>
</dbReference>
<dbReference type="EMBL" id="CP036272">
    <property type="protein sequence ID" value="QDT61517.1"/>
    <property type="molecule type" value="Genomic_DNA"/>
</dbReference>
<evidence type="ECO:0000259" key="1">
    <source>
        <dbReference type="PROSITE" id="PS50801"/>
    </source>
</evidence>
<sequence length="92" mass="9642">MAIETSATLCLTGGRDLASINETQQLLQQAIEDSDDVALDCSDLQFIDASVLQLLLAAAHAKTKQETTLSLANLSDELIACLGQSGADHLIG</sequence>
<evidence type="ECO:0000313" key="3">
    <source>
        <dbReference type="Proteomes" id="UP000315003"/>
    </source>
</evidence>
<dbReference type="SUPFAM" id="SSF52091">
    <property type="entry name" value="SpoIIaa-like"/>
    <property type="match status" value="1"/>
</dbReference>
<feature type="domain" description="STAS" evidence="1">
    <location>
        <begin position="1"/>
        <end position="92"/>
    </location>
</feature>
<dbReference type="InterPro" id="IPR058548">
    <property type="entry name" value="MlaB-like_STAS"/>
</dbReference>
<dbReference type="InterPro" id="IPR002645">
    <property type="entry name" value="STAS_dom"/>
</dbReference>
<protein>
    <submittedName>
        <fullName evidence="2">STAS domain protein</fullName>
    </submittedName>
</protein>
<keyword evidence="3" id="KW-1185">Reference proteome</keyword>
<dbReference type="PROSITE" id="PS50801">
    <property type="entry name" value="STAS"/>
    <property type="match status" value="1"/>
</dbReference>
<evidence type="ECO:0000313" key="2">
    <source>
        <dbReference type="EMBL" id="QDT61517.1"/>
    </source>
</evidence>
<dbReference type="RefSeq" id="WP_145275638.1">
    <property type="nucleotide sequence ID" value="NZ_CP036272.1"/>
</dbReference>
<dbReference type="OrthoDB" id="9793697at2"/>